<dbReference type="Proteomes" id="UP000121784">
    <property type="component" value="Segment"/>
</dbReference>
<dbReference type="InterPro" id="IPR000719">
    <property type="entry name" value="Prot_kinase_dom"/>
</dbReference>
<organism evidence="3 4">
    <name type="scientific">Cotia virus</name>
    <dbReference type="NCBI Taxonomy" id="39444"/>
    <lineage>
        <taxon>Viruses</taxon>
        <taxon>Varidnaviria</taxon>
        <taxon>Bamfordvirae</taxon>
        <taxon>Nucleocytoviricota</taxon>
        <taxon>Pokkesviricetes</taxon>
        <taxon>Chitovirales</taxon>
        <taxon>Poxviridae</taxon>
        <taxon>Chordopoxvirinae</taxon>
        <taxon>Oryzopoxvirus</taxon>
        <taxon>Oryzopoxvirus cotia</taxon>
    </lineage>
</organism>
<dbReference type="GO" id="GO:0005524">
    <property type="term" value="F:ATP binding"/>
    <property type="evidence" value="ECO:0007669"/>
    <property type="project" value="UniProtKB-UniRule"/>
</dbReference>
<dbReference type="PROSITE" id="PS00107">
    <property type="entry name" value="PROTEIN_KINASE_ATP"/>
    <property type="match status" value="1"/>
</dbReference>
<protein>
    <submittedName>
        <fullName evidence="3">Serine/threonine kinase</fullName>
    </submittedName>
</protein>
<dbReference type="InterPro" id="IPR011009">
    <property type="entry name" value="Kinase-like_dom_sf"/>
</dbReference>
<sequence length="252" mass="29333">MDPDISGMIIDDTNKQQWIIGEHIGKGGFGYIYTVFKKDDSNKNKTYVIKLEPKSNGPLLIEQVFYQRICKDEMINKWITSNNISYMGIPKYHGFGFLKNNNIDYRFIIIDRLGCDLQSILLHNNNKLPKNTVWKIVVKVLDVLKYIHYNGYSHGDIKSENIAIDYNDNNKIYLFDYGLSYRFMVNDRHVEYKPNPKKMHNGTLNFTSIDMHNGVSPSRRSDLETLGYCIITWLGGTLPWGEEKVKKIKSLF</sequence>
<dbReference type="Gene3D" id="1.10.510.10">
    <property type="entry name" value="Transferase(Phosphotransferase) domain 1"/>
    <property type="match status" value="1"/>
</dbReference>
<feature type="domain" description="Protein kinase" evidence="2">
    <location>
        <begin position="18"/>
        <end position="252"/>
    </location>
</feature>
<reference evidence="3 4" key="1">
    <citation type="submission" date="2014-09" db="EMBL/GenBank/DDBJ databases">
        <title>Complete Genome Sequence of the Embu Virus Strain SPAn 880.</title>
        <authorList>
            <person name="Ibrahim M.S."/>
            <person name="Antwerpen M.H."/>
            <person name="Georgi E."/>
            <person name="Vette P."/>
            <person name="Zoeller G."/>
            <person name="Meyer H."/>
        </authorList>
    </citation>
    <scope>NUCLEOTIDE SEQUENCE [LARGE SCALE GENOMIC DNA]</scope>
    <source>
        <strain evidence="3">SPAn880</strain>
    </source>
</reference>
<keyword evidence="3" id="KW-0418">Kinase</keyword>
<dbReference type="SMART" id="SM00220">
    <property type="entry name" value="S_TKc"/>
    <property type="match status" value="1"/>
</dbReference>
<dbReference type="InterPro" id="IPR017441">
    <property type="entry name" value="Protein_kinase_ATP_BS"/>
</dbReference>
<accession>A0A097IW19</accession>
<feature type="binding site" evidence="1">
    <location>
        <position position="50"/>
    </location>
    <ligand>
        <name>ATP</name>
        <dbReference type="ChEBI" id="CHEBI:30616"/>
    </ligand>
</feature>
<evidence type="ECO:0000259" key="2">
    <source>
        <dbReference type="PROSITE" id="PS50011"/>
    </source>
</evidence>
<proteinExistence type="predicted"/>
<gene>
    <name evidence="3" type="primary">154</name>
</gene>
<keyword evidence="1" id="KW-0067">ATP-binding</keyword>
<dbReference type="Pfam" id="PF00069">
    <property type="entry name" value="Pkinase"/>
    <property type="match status" value="1"/>
</dbReference>
<dbReference type="GO" id="GO:0004672">
    <property type="term" value="F:protein kinase activity"/>
    <property type="evidence" value="ECO:0007669"/>
    <property type="project" value="InterPro"/>
</dbReference>
<name>A0A097IW19_9POXV</name>
<dbReference type="PANTHER" id="PTHR11909">
    <property type="entry name" value="CASEIN KINASE-RELATED"/>
    <property type="match status" value="1"/>
</dbReference>
<keyword evidence="1" id="KW-0547">Nucleotide-binding</keyword>
<dbReference type="PROSITE" id="PS50011">
    <property type="entry name" value="PROTEIN_KINASE_DOM"/>
    <property type="match status" value="1"/>
</dbReference>
<dbReference type="InterPro" id="IPR050235">
    <property type="entry name" value="CK1_Ser-Thr_kinase"/>
</dbReference>
<evidence type="ECO:0000256" key="1">
    <source>
        <dbReference type="PROSITE-ProRule" id="PRU10141"/>
    </source>
</evidence>
<dbReference type="EMBL" id="KM595078">
    <property type="protein sequence ID" value="AIT70769.1"/>
    <property type="molecule type" value="Genomic_DNA"/>
</dbReference>
<dbReference type="SUPFAM" id="SSF56112">
    <property type="entry name" value="Protein kinase-like (PK-like)"/>
    <property type="match status" value="1"/>
</dbReference>
<evidence type="ECO:0000313" key="4">
    <source>
        <dbReference type="Proteomes" id="UP000121784"/>
    </source>
</evidence>
<evidence type="ECO:0000313" key="3">
    <source>
        <dbReference type="EMBL" id="AIT70769.1"/>
    </source>
</evidence>
<keyword evidence="3" id="KW-0808">Transferase</keyword>